<reference evidence="5" key="2">
    <citation type="journal article" date="2022" name="Microbiol. Resour. Announc.">
        <title>Metagenome Sequencing to Explore Phylogenomics of Terrestrial Cyanobacteria.</title>
        <authorList>
            <person name="Ward R.D."/>
            <person name="Stajich J.E."/>
            <person name="Johansen J.R."/>
            <person name="Huntemann M."/>
            <person name="Clum A."/>
            <person name="Foster B."/>
            <person name="Foster B."/>
            <person name="Roux S."/>
            <person name="Palaniappan K."/>
            <person name="Varghese N."/>
            <person name="Mukherjee S."/>
            <person name="Reddy T.B.K."/>
            <person name="Daum C."/>
            <person name="Copeland A."/>
            <person name="Chen I.A."/>
            <person name="Ivanova N.N."/>
            <person name="Kyrpides N.C."/>
            <person name="Shapiro N."/>
            <person name="Eloe-Fadrosh E.A."/>
            <person name="Pietrasiak N."/>
        </authorList>
    </citation>
    <scope>NUCLEOTIDE SEQUENCE</scope>
    <source>
        <strain evidence="5">GSE-NOS-MK-12-04C</strain>
    </source>
</reference>
<reference evidence="5" key="1">
    <citation type="submission" date="2021-05" db="EMBL/GenBank/DDBJ databases">
        <authorList>
            <person name="Pietrasiak N."/>
            <person name="Ward R."/>
            <person name="Stajich J.E."/>
            <person name="Kurbessoian T."/>
        </authorList>
    </citation>
    <scope>NUCLEOTIDE SEQUENCE</scope>
    <source>
        <strain evidence="5">GSE-NOS-MK-12-04C</strain>
    </source>
</reference>
<evidence type="ECO:0000256" key="3">
    <source>
        <dbReference type="SAM" id="Coils"/>
    </source>
</evidence>
<accession>A0A951QKU0</accession>
<dbReference type="InterPro" id="IPR001119">
    <property type="entry name" value="SLH_dom"/>
</dbReference>
<dbReference type="Gene3D" id="2.40.160.180">
    <property type="entry name" value="Carbohydrate-selective porin OprB"/>
    <property type="match status" value="1"/>
</dbReference>
<dbReference type="SUPFAM" id="SSF56935">
    <property type="entry name" value="Porins"/>
    <property type="match status" value="1"/>
</dbReference>
<feature type="domain" description="SLH" evidence="4">
    <location>
        <begin position="48"/>
        <end position="112"/>
    </location>
</feature>
<dbReference type="InterPro" id="IPR038673">
    <property type="entry name" value="OprB_sf"/>
</dbReference>
<dbReference type="NCBIfam" id="NF033921">
    <property type="entry name" value="por_somb"/>
    <property type="match status" value="1"/>
</dbReference>
<dbReference type="InterPro" id="IPR047684">
    <property type="entry name" value="Por_som-like"/>
</dbReference>
<name>A0A951QKU0_9CYAN</name>
<gene>
    <name evidence="5" type="ORF">KME60_12730</name>
</gene>
<protein>
    <submittedName>
        <fullName evidence="5">Iron uptake porin</fullName>
    </submittedName>
</protein>
<dbReference type="Pfam" id="PF00395">
    <property type="entry name" value="SLH"/>
    <property type="match status" value="1"/>
</dbReference>
<dbReference type="EMBL" id="JAHHGZ010000011">
    <property type="protein sequence ID" value="MBW4668254.1"/>
    <property type="molecule type" value="Genomic_DNA"/>
</dbReference>
<evidence type="ECO:0000259" key="4">
    <source>
        <dbReference type="PROSITE" id="PS51272"/>
    </source>
</evidence>
<keyword evidence="3" id="KW-0175">Coiled coil</keyword>
<comment type="caution">
    <text evidence="5">The sequence shown here is derived from an EMBL/GenBank/DDBJ whole genome shotgun (WGS) entry which is preliminary data.</text>
</comment>
<feature type="signal peptide" evidence="2">
    <location>
        <begin position="1"/>
        <end position="23"/>
    </location>
</feature>
<dbReference type="InterPro" id="IPR051465">
    <property type="entry name" value="Cell_Envelope_Struct_Comp"/>
</dbReference>
<dbReference type="InterPro" id="IPR007049">
    <property type="entry name" value="Carb-sel_porin_OprB"/>
</dbReference>
<dbReference type="PROSITE" id="PS51272">
    <property type="entry name" value="SLH"/>
    <property type="match status" value="1"/>
</dbReference>
<evidence type="ECO:0000256" key="2">
    <source>
        <dbReference type="RuleBase" id="RU363072"/>
    </source>
</evidence>
<dbReference type="Pfam" id="PF04966">
    <property type="entry name" value="OprB"/>
    <property type="match status" value="1"/>
</dbReference>
<evidence type="ECO:0000313" key="5">
    <source>
        <dbReference type="EMBL" id="MBW4668254.1"/>
    </source>
</evidence>
<feature type="coiled-coil region" evidence="3">
    <location>
        <begin position="129"/>
        <end position="156"/>
    </location>
</feature>
<comment type="similarity">
    <text evidence="1 2">Belongs to the OprB family.</text>
</comment>
<sequence>MSKHIWGVLKLASAASTFAYVFACDYGTSIAATPVTTTATEIKEQVTSVSQLSDIQPTDWAFQALQSLVERYGCIAGYPNGTYRGNRAMTRYEFAAGVNACLERVNELISTATTELARKEDIAVLQRLQQEFAAELTTLRHRVDTLEAETASLEANQFSTTTKLEGEVVIALTDVIKGKTVNGEDIEDNTTLGARTRLNFQTSFTGQDLLTTRIQANNTVNPNIGTAEGSFSFTQSAGTTDAVIDLLAYQFPLGEKTSVIAIANEGDAEEITDTISILDGEGAFGALSKFGMHNSIYEHLDGAGVGITHEFSDALGLTLGYLAESANDSSAKNGLFNGSYSLLAQLTVKPSKRYSVGLTYINSYNQEMGIGSNQANLFSKLGVPVSSNSYGLQASLGISDQFVLGGWVGYTNTRNLSTATGTVERGSVDIWNYALTLAFPDLGKKGNLAGVILGMEPKVTNSSINQLPKDKDTSYHIEAFYQYQITDNISITPGLIWLTAPDHNSNNNDVVIGAVRTTFTF</sequence>
<organism evidence="5 6">
    <name type="scientific">Cyanomargarita calcarea GSE-NOS-MK-12-04C</name>
    <dbReference type="NCBI Taxonomy" id="2839659"/>
    <lineage>
        <taxon>Bacteria</taxon>
        <taxon>Bacillati</taxon>
        <taxon>Cyanobacteriota</taxon>
        <taxon>Cyanophyceae</taxon>
        <taxon>Nostocales</taxon>
        <taxon>Cyanomargaritaceae</taxon>
        <taxon>Cyanomargarita</taxon>
    </lineage>
</organism>
<evidence type="ECO:0000313" key="6">
    <source>
        <dbReference type="Proteomes" id="UP000729701"/>
    </source>
</evidence>
<dbReference type="GO" id="GO:0008643">
    <property type="term" value="P:carbohydrate transport"/>
    <property type="evidence" value="ECO:0007669"/>
    <property type="project" value="InterPro"/>
</dbReference>
<dbReference type="Proteomes" id="UP000729701">
    <property type="component" value="Unassembled WGS sequence"/>
</dbReference>
<dbReference type="PANTHER" id="PTHR43308:SF1">
    <property type="entry name" value="OUTER MEMBRANE PROTEIN ALPHA"/>
    <property type="match status" value="1"/>
</dbReference>
<dbReference type="AlphaFoldDB" id="A0A951QKU0"/>
<feature type="chain" id="PRO_5038169743" evidence="2">
    <location>
        <begin position="24"/>
        <end position="521"/>
    </location>
</feature>
<dbReference type="PANTHER" id="PTHR43308">
    <property type="entry name" value="OUTER MEMBRANE PROTEIN ALPHA-RELATED"/>
    <property type="match status" value="1"/>
</dbReference>
<dbReference type="GO" id="GO:0015288">
    <property type="term" value="F:porin activity"/>
    <property type="evidence" value="ECO:0007669"/>
    <property type="project" value="InterPro"/>
</dbReference>
<proteinExistence type="inferred from homology"/>
<keyword evidence="2" id="KW-0732">Signal</keyword>
<evidence type="ECO:0000256" key="1">
    <source>
        <dbReference type="ARBA" id="ARBA00008769"/>
    </source>
</evidence>
<dbReference type="GO" id="GO:0016020">
    <property type="term" value="C:membrane"/>
    <property type="evidence" value="ECO:0007669"/>
    <property type="project" value="InterPro"/>
</dbReference>